<keyword evidence="2" id="KW-1185">Reference proteome</keyword>
<evidence type="ECO:0000313" key="2">
    <source>
        <dbReference type="Proteomes" id="UP001162992"/>
    </source>
</evidence>
<dbReference type="Proteomes" id="UP001162992">
    <property type="component" value="Chromosome 19"/>
</dbReference>
<accession>A0ACC2ATH9</accession>
<gene>
    <name evidence="1" type="ORF">O6H91_19G021800</name>
</gene>
<organism evidence="1 2">
    <name type="scientific">Diphasiastrum complanatum</name>
    <name type="common">Issler's clubmoss</name>
    <name type="synonym">Lycopodium complanatum</name>
    <dbReference type="NCBI Taxonomy" id="34168"/>
    <lineage>
        <taxon>Eukaryota</taxon>
        <taxon>Viridiplantae</taxon>
        <taxon>Streptophyta</taxon>
        <taxon>Embryophyta</taxon>
        <taxon>Tracheophyta</taxon>
        <taxon>Lycopodiopsida</taxon>
        <taxon>Lycopodiales</taxon>
        <taxon>Lycopodiaceae</taxon>
        <taxon>Lycopodioideae</taxon>
        <taxon>Diphasiastrum</taxon>
    </lineage>
</organism>
<reference evidence="2" key="1">
    <citation type="journal article" date="2024" name="Proc. Natl. Acad. Sci. U.S.A.">
        <title>Extraordinary preservation of gene collinearity over three hundred million years revealed in homosporous lycophytes.</title>
        <authorList>
            <person name="Li C."/>
            <person name="Wickell D."/>
            <person name="Kuo L.Y."/>
            <person name="Chen X."/>
            <person name="Nie B."/>
            <person name="Liao X."/>
            <person name="Peng D."/>
            <person name="Ji J."/>
            <person name="Jenkins J."/>
            <person name="Williams M."/>
            <person name="Shu S."/>
            <person name="Plott C."/>
            <person name="Barry K."/>
            <person name="Rajasekar S."/>
            <person name="Grimwood J."/>
            <person name="Han X."/>
            <person name="Sun S."/>
            <person name="Hou Z."/>
            <person name="He W."/>
            <person name="Dai G."/>
            <person name="Sun C."/>
            <person name="Schmutz J."/>
            <person name="Leebens-Mack J.H."/>
            <person name="Li F.W."/>
            <person name="Wang L."/>
        </authorList>
    </citation>
    <scope>NUCLEOTIDE SEQUENCE [LARGE SCALE GENOMIC DNA]</scope>
    <source>
        <strain evidence="2">cv. PW_Plant_1</strain>
    </source>
</reference>
<proteinExistence type="predicted"/>
<comment type="caution">
    <text evidence="1">The sequence shown here is derived from an EMBL/GenBank/DDBJ whole genome shotgun (WGS) entry which is preliminary data.</text>
</comment>
<sequence length="213" mass="22979">MVCILQDSSAVCMTISSSVSVLPYRSAQQVNISATQTETLGLRSSFLGHDLRRGQGLPVQSSLALICNTDELNSCKQLIFQIQGSRTKHHRKDLTSNAVAQAASASDLVKRFLRCLMKTPAKIFLKQLEGEIDKAADFIEEGAEIVKGVAEGVANLAEVAEITAKEAEDLATKVDEVANRIEKDADDALSDLADTKKKVLDDVNVNKTNSNSS</sequence>
<name>A0ACC2ATH9_DIPCM</name>
<evidence type="ECO:0000313" key="1">
    <source>
        <dbReference type="EMBL" id="KAJ7520756.1"/>
    </source>
</evidence>
<protein>
    <submittedName>
        <fullName evidence="1">Uncharacterized protein</fullName>
    </submittedName>
</protein>
<dbReference type="EMBL" id="CM055110">
    <property type="protein sequence ID" value="KAJ7520756.1"/>
    <property type="molecule type" value="Genomic_DNA"/>
</dbReference>